<keyword evidence="10 11" id="KW-0407">Ion channel</keyword>
<reference evidence="13 14" key="1">
    <citation type="submission" date="2022-05" db="EMBL/GenBank/DDBJ databases">
        <authorList>
            <consortium name="Genoscope - CEA"/>
            <person name="William W."/>
        </authorList>
    </citation>
    <scope>NUCLEOTIDE SEQUENCE [LARGE SCALE GENOMIC DNA]</scope>
</reference>
<evidence type="ECO:0000256" key="4">
    <source>
        <dbReference type="ARBA" id="ARBA00022692"/>
    </source>
</evidence>
<evidence type="ECO:0000256" key="7">
    <source>
        <dbReference type="ARBA" id="ARBA00023065"/>
    </source>
</evidence>
<keyword evidence="6" id="KW-0915">Sodium</keyword>
<evidence type="ECO:0000256" key="1">
    <source>
        <dbReference type="ARBA" id="ARBA00004141"/>
    </source>
</evidence>
<keyword evidence="14" id="KW-1185">Reference proteome</keyword>
<gene>
    <name evidence="13" type="ORF">PEVE_00036350</name>
</gene>
<keyword evidence="7 11" id="KW-0406">Ion transport</keyword>
<keyword evidence="3 11" id="KW-0894">Sodium channel</keyword>
<evidence type="ECO:0000313" key="13">
    <source>
        <dbReference type="EMBL" id="CAH3198657.1"/>
    </source>
</evidence>
<comment type="similarity">
    <text evidence="11">Belongs to the amiloride-sensitive sodium channel (TC 1.A.6) family.</text>
</comment>
<dbReference type="PANTHER" id="PTHR11690:SF248">
    <property type="entry name" value="PICKPOCKET 17, ISOFORM A"/>
    <property type="match status" value="1"/>
</dbReference>
<sequence length="166" mass="18927">MYSCLARAQMELCNCTEGKFRLGNGICSETEQVKCVQEVSNKYENDDLGCAEKCPQSCTYVLFIYLVSYSPFSVGYNLVKLTDSFRQNFLRIKIYFDELNMEKITYSEYYMAENLLSDIGGQLGLWIGVSAITVIEMLKLVLDISKVIFRKACYVSGKEVQDISLK</sequence>
<accession>A0ABN8T359</accession>
<proteinExistence type="inferred from homology"/>
<keyword evidence="8 12" id="KW-0472">Membrane</keyword>
<feature type="transmembrane region" description="Helical" evidence="12">
    <location>
        <begin position="60"/>
        <end position="79"/>
    </location>
</feature>
<evidence type="ECO:0000256" key="12">
    <source>
        <dbReference type="SAM" id="Phobius"/>
    </source>
</evidence>
<evidence type="ECO:0000256" key="3">
    <source>
        <dbReference type="ARBA" id="ARBA00022461"/>
    </source>
</evidence>
<dbReference type="Gene3D" id="1.10.287.770">
    <property type="entry name" value="YojJ-like"/>
    <property type="match status" value="1"/>
</dbReference>
<dbReference type="Proteomes" id="UP001159427">
    <property type="component" value="Unassembled WGS sequence"/>
</dbReference>
<evidence type="ECO:0000256" key="9">
    <source>
        <dbReference type="ARBA" id="ARBA00023201"/>
    </source>
</evidence>
<evidence type="ECO:0000313" key="14">
    <source>
        <dbReference type="Proteomes" id="UP001159427"/>
    </source>
</evidence>
<comment type="caution">
    <text evidence="13">The sequence shown here is derived from an EMBL/GenBank/DDBJ whole genome shotgun (WGS) entry which is preliminary data.</text>
</comment>
<keyword evidence="4 11" id="KW-0812">Transmembrane</keyword>
<evidence type="ECO:0000256" key="8">
    <source>
        <dbReference type="ARBA" id="ARBA00023136"/>
    </source>
</evidence>
<evidence type="ECO:0000256" key="5">
    <source>
        <dbReference type="ARBA" id="ARBA00022989"/>
    </source>
</evidence>
<dbReference type="EMBL" id="CALNXI010005796">
    <property type="protein sequence ID" value="CAH3198657.1"/>
    <property type="molecule type" value="Genomic_DNA"/>
</dbReference>
<feature type="transmembrane region" description="Helical" evidence="12">
    <location>
        <begin position="123"/>
        <end position="142"/>
    </location>
</feature>
<evidence type="ECO:0000256" key="11">
    <source>
        <dbReference type="RuleBase" id="RU000679"/>
    </source>
</evidence>
<dbReference type="Pfam" id="PF00858">
    <property type="entry name" value="ASC"/>
    <property type="match status" value="1"/>
</dbReference>
<protein>
    <submittedName>
        <fullName evidence="13">Uncharacterized protein</fullName>
    </submittedName>
</protein>
<dbReference type="PANTHER" id="PTHR11690">
    <property type="entry name" value="AMILORIDE-SENSITIVE SODIUM CHANNEL-RELATED"/>
    <property type="match status" value="1"/>
</dbReference>
<comment type="subcellular location">
    <subcellularLocation>
        <location evidence="1">Membrane</location>
        <topology evidence="1">Multi-pass membrane protein</topology>
    </subcellularLocation>
</comment>
<keyword evidence="5 12" id="KW-1133">Transmembrane helix</keyword>
<evidence type="ECO:0000256" key="2">
    <source>
        <dbReference type="ARBA" id="ARBA00022448"/>
    </source>
</evidence>
<keyword evidence="9 11" id="KW-0739">Sodium transport</keyword>
<organism evidence="13 14">
    <name type="scientific">Porites evermanni</name>
    <dbReference type="NCBI Taxonomy" id="104178"/>
    <lineage>
        <taxon>Eukaryota</taxon>
        <taxon>Metazoa</taxon>
        <taxon>Cnidaria</taxon>
        <taxon>Anthozoa</taxon>
        <taxon>Hexacorallia</taxon>
        <taxon>Scleractinia</taxon>
        <taxon>Fungiina</taxon>
        <taxon>Poritidae</taxon>
        <taxon>Porites</taxon>
    </lineage>
</organism>
<evidence type="ECO:0000256" key="6">
    <source>
        <dbReference type="ARBA" id="ARBA00023053"/>
    </source>
</evidence>
<name>A0ABN8T359_9CNID</name>
<keyword evidence="2 11" id="KW-0813">Transport</keyword>
<dbReference type="InterPro" id="IPR001873">
    <property type="entry name" value="ENaC"/>
</dbReference>
<evidence type="ECO:0000256" key="10">
    <source>
        <dbReference type="ARBA" id="ARBA00023303"/>
    </source>
</evidence>